<dbReference type="PROSITE" id="PS51384">
    <property type="entry name" value="FAD_FR"/>
    <property type="match status" value="1"/>
</dbReference>
<dbReference type="InterPro" id="IPR013113">
    <property type="entry name" value="SIP_FAD-bd"/>
</dbReference>
<proteinExistence type="predicted"/>
<protein>
    <submittedName>
        <fullName evidence="2">Siderophore-interacting protein</fullName>
    </submittedName>
</protein>
<sequence length="268" mass="29268">MAGSTNVTVDHADNGLLVCDVVGASQLSPNFVRLTFGGDALRQWRHVGYDQWFRLAVPTSEGTRFDNLSGRYGMGGYLRYLTTPKATRPEIRNYTVRNWRPEQAELDVDFLTHGDEGVAGSWAAGLPVGDTVGLIDQGHGFRPERGTDDVLLVGDATAMPAILGILRDLPESARGTAIIEVQDEDDHQEAERPAGVGLRWIEGRPGNRPGMAALRALQDLTPPSHRVNAFVAGESQLATGGRRHLVGEWGIPKDRVTFCGYWRCPTSH</sequence>
<dbReference type="InterPro" id="IPR017927">
    <property type="entry name" value="FAD-bd_FR_type"/>
</dbReference>
<keyword evidence="3" id="KW-1185">Reference proteome</keyword>
<dbReference type="PANTHER" id="PTHR30157:SF0">
    <property type="entry name" value="NADPH-DEPENDENT FERRIC-CHELATE REDUCTASE"/>
    <property type="match status" value="1"/>
</dbReference>
<dbReference type="PANTHER" id="PTHR30157">
    <property type="entry name" value="FERRIC REDUCTASE, NADPH-DEPENDENT"/>
    <property type="match status" value="1"/>
</dbReference>
<reference evidence="2 3" key="1">
    <citation type="submission" date="2021-07" db="EMBL/GenBank/DDBJ databases">
        <title>complete genome sequencing of Tessaracoccus sp.J1M15.</title>
        <authorList>
            <person name="Bae J.-W."/>
            <person name="Kim D.-y."/>
        </authorList>
    </citation>
    <scope>NUCLEOTIDE SEQUENCE [LARGE SCALE GENOMIC DNA]</scope>
    <source>
        <strain evidence="2 3">J1M15</strain>
    </source>
</reference>
<gene>
    <name evidence="2" type="ORF">KDB89_13270</name>
</gene>
<dbReference type="Pfam" id="PF08021">
    <property type="entry name" value="FAD_binding_9"/>
    <property type="match status" value="1"/>
</dbReference>
<dbReference type="Proteomes" id="UP000824504">
    <property type="component" value="Chromosome"/>
</dbReference>
<dbReference type="Pfam" id="PF04954">
    <property type="entry name" value="SIP"/>
    <property type="match status" value="1"/>
</dbReference>
<organism evidence="2 3">
    <name type="scientific">Tessaracoccus palaemonis</name>
    <dbReference type="NCBI Taxonomy" id="2829499"/>
    <lineage>
        <taxon>Bacteria</taxon>
        <taxon>Bacillati</taxon>
        <taxon>Actinomycetota</taxon>
        <taxon>Actinomycetes</taxon>
        <taxon>Propionibacteriales</taxon>
        <taxon>Propionibacteriaceae</taxon>
        <taxon>Tessaracoccus</taxon>
    </lineage>
</organism>
<evidence type="ECO:0000313" key="2">
    <source>
        <dbReference type="EMBL" id="QXT62686.1"/>
    </source>
</evidence>
<dbReference type="RefSeq" id="WP_219081804.1">
    <property type="nucleotide sequence ID" value="NZ_CP079216.1"/>
</dbReference>
<dbReference type="CDD" id="cd06193">
    <property type="entry name" value="siderophore_interacting"/>
    <property type="match status" value="1"/>
</dbReference>
<dbReference type="InterPro" id="IPR039374">
    <property type="entry name" value="SIP_fam"/>
</dbReference>
<evidence type="ECO:0000313" key="3">
    <source>
        <dbReference type="Proteomes" id="UP000824504"/>
    </source>
</evidence>
<feature type="domain" description="FAD-binding FR-type" evidence="1">
    <location>
        <begin position="14"/>
        <end position="144"/>
    </location>
</feature>
<dbReference type="EMBL" id="CP079216">
    <property type="protein sequence ID" value="QXT62686.1"/>
    <property type="molecule type" value="Genomic_DNA"/>
</dbReference>
<accession>A0ABX8SH31</accession>
<dbReference type="InterPro" id="IPR007037">
    <property type="entry name" value="SIP_rossman_dom"/>
</dbReference>
<evidence type="ECO:0000259" key="1">
    <source>
        <dbReference type="PROSITE" id="PS51384"/>
    </source>
</evidence>
<name>A0ABX8SH31_9ACTN</name>